<feature type="domain" description="Ig-like" evidence="6">
    <location>
        <begin position="189"/>
        <end position="287"/>
    </location>
</feature>
<dbReference type="InterPro" id="IPR007110">
    <property type="entry name" value="Ig-like_dom"/>
</dbReference>
<evidence type="ECO:0000259" key="6">
    <source>
        <dbReference type="PROSITE" id="PS50835"/>
    </source>
</evidence>
<dbReference type="Pfam" id="PF08205">
    <property type="entry name" value="C2-set_2"/>
    <property type="match status" value="1"/>
</dbReference>
<dbReference type="PANTHER" id="PTHR11640">
    <property type="entry name" value="NEPHRIN"/>
    <property type="match status" value="1"/>
</dbReference>
<keyword evidence="5" id="KW-0393">Immunoglobulin domain</keyword>
<dbReference type="InterPro" id="IPR036179">
    <property type="entry name" value="Ig-like_dom_sf"/>
</dbReference>
<dbReference type="InterPro" id="IPR013783">
    <property type="entry name" value="Ig-like_fold"/>
</dbReference>
<comment type="subcellular location">
    <subcellularLocation>
        <location evidence="1">Membrane</location>
        <topology evidence="1">Single-pass type I membrane protein</topology>
    </subcellularLocation>
</comment>
<dbReference type="SUPFAM" id="SSF48726">
    <property type="entry name" value="Immunoglobulin"/>
    <property type="match status" value="3"/>
</dbReference>
<proteinExistence type="predicted"/>
<dbReference type="InParanoid" id="C3ZTP9"/>
<reference evidence="7" key="1">
    <citation type="journal article" date="2008" name="Nature">
        <title>The amphioxus genome and the evolution of the chordate karyotype.</title>
        <authorList>
            <consortium name="US DOE Joint Genome Institute (JGI-PGF)"/>
            <person name="Putnam N.H."/>
            <person name="Butts T."/>
            <person name="Ferrier D.E.K."/>
            <person name="Furlong R.F."/>
            <person name="Hellsten U."/>
            <person name="Kawashima T."/>
            <person name="Robinson-Rechavi M."/>
            <person name="Shoguchi E."/>
            <person name="Terry A."/>
            <person name="Yu J.-K."/>
            <person name="Benito-Gutierrez E.L."/>
            <person name="Dubchak I."/>
            <person name="Garcia-Fernandez J."/>
            <person name="Gibson-Brown J.J."/>
            <person name="Grigoriev I.V."/>
            <person name="Horton A.C."/>
            <person name="de Jong P.J."/>
            <person name="Jurka J."/>
            <person name="Kapitonov V.V."/>
            <person name="Kohara Y."/>
            <person name="Kuroki Y."/>
            <person name="Lindquist E."/>
            <person name="Lucas S."/>
            <person name="Osoegawa K."/>
            <person name="Pennacchio L.A."/>
            <person name="Salamov A.A."/>
            <person name="Satou Y."/>
            <person name="Sauka-Spengler T."/>
            <person name="Schmutz J."/>
            <person name="Shin-I T."/>
            <person name="Toyoda A."/>
            <person name="Bronner-Fraser M."/>
            <person name="Fujiyama A."/>
            <person name="Holland L.Z."/>
            <person name="Holland P.W.H."/>
            <person name="Satoh N."/>
            <person name="Rokhsar D.S."/>
        </authorList>
    </citation>
    <scope>NUCLEOTIDE SEQUENCE [LARGE SCALE GENOMIC DNA]</scope>
    <source>
        <strain evidence="7">S238N-H82</strain>
        <tissue evidence="7">Testes</tissue>
    </source>
</reference>
<dbReference type="AlphaFoldDB" id="C3ZTP9"/>
<keyword evidence="3" id="KW-1015">Disulfide bond</keyword>
<dbReference type="PROSITE" id="PS50835">
    <property type="entry name" value="IG_LIKE"/>
    <property type="match status" value="3"/>
</dbReference>
<dbReference type="SMART" id="SM00409">
    <property type="entry name" value="IG"/>
    <property type="match status" value="3"/>
</dbReference>
<evidence type="ECO:0000313" key="7">
    <source>
        <dbReference type="EMBL" id="EEN44047.1"/>
    </source>
</evidence>
<dbReference type="InterPro" id="IPR003599">
    <property type="entry name" value="Ig_sub"/>
</dbReference>
<dbReference type="PANTHER" id="PTHR11640:SF164">
    <property type="entry name" value="MAM DOMAIN-CONTAINING GLYCOSYLPHOSPHATIDYLINOSITOL ANCHOR PROTEIN 1"/>
    <property type="match status" value="1"/>
</dbReference>
<dbReference type="InterPro" id="IPR003598">
    <property type="entry name" value="Ig_sub2"/>
</dbReference>
<dbReference type="Pfam" id="PF13927">
    <property type="entry name" value="Ig_3"/>
    <property type="match status" value="1"/>
</dbReference>
<dbReference type="EMBL" id="GG666679">
    <property type="protein sequence ID" value="EEN44047.1"/>
    <property type="molecule type" value="Genomic_DNA"/>
</dbReference>
<keyword evidence="4" id="KW-0325">Glycoprotein</keyword>
<dbReference type="GO" id="GO:0016020">
    <property type="term" value="C:membrane"/>
    <property type="evidence" value="ECO:0007669"/>
    <property type="project" value="UniProtKB-SubCell"/>
</dbReference>
<evidence type="ECO:0000256" key="5">
    <source>
        <dbReference type="ARBA" id="ARBA00023319"/>
    </source>
</evidence>
<protein>
    <recommendedName>
        <fullName evidence="6">Ig-like domain-containing protein</fullName>
    </recommendedName>
</protein>
<feature type="domain" description="Ig-like" evidence="6">
    <location>
        <begin position="9"/>
        <end position="85"/>
    </location>
</feature>
<evidence type="ECO:0000256" key="3">
    <source>
        <dbReference type="ARBA" id="ARBA00023157"/>
    </source>
</evidence>
<feature type="domain" description="Ig-like" evidence="6">
    <location>
        <begin position="108"/>
        <end position="183"/>
    </location>
</feature>
<dbReference type="SMART" id="SM00408">
    <property type="entry name" value="IGc2"/>
    <property type="match status" value="2"/>
</dbReference>
<keyword evidence="2" id="KW-0472">Membrane</keyword>
<dbReference type="Gene3D" id="2.60.40.10">
    <property type="entry name" value="Immunoglobulins"/>
    <property type="match status" value="3"/>
</dbReference>
<dbReference type="STRING" id="7739.C3ZTP9"/>
<accession>C3ZTP9</accession>
<gene>
    <name evidence="7" type="ORF">BRAFLDRAFT_83016</name>
</gene>
<name>C3ZTP9_BRAFL</name>
<organism>
    <name type="scientific">Branchiostoma floridae</name>
    <name type="common">Florida lancelet</name>
    <name type="synonym">Amphioxus</name>
    <dbReference type="NCBI Taxonomy" id="7739"/>
    <lineage>
        <taxon>Eukaryota</taxon>
        <taxon>Metazoa</taxon>
        <taxon>Chordata</taxon>
        <taxon>Cephalochordata</taxon>
        <taxon>Leptocardii</taxon>
        <taxon>Amphioxiformes</taxon>
        <taxon>Branchiostomatidae</taxon>
        <taxon>Branchiostoma</taxon>
    </lineage>
</organism>
<dbReference type="InterPro" id="IPR051275">
    <property type="entry name" value="Cell_adhesion_signaling"/>
</dbReference>
<dbReference type="eggNOG" id="KOG3510">
    <property type="taxonomic scope" value="Eukaryota"/>
</dbReference>
<dbReference type="InterPro" id="IPR013162">
    <property type="entry name" value="CD80_C2-set"/>
</dbReference>
<evidence type="ECO:0000256" key="1">
    <source>
        <dbReference type="ARBA" id="ARBA00004479"/>
    </source>
</evidence>
<evidence type="ECO:0000256" key="2">
    <source>
        <dbReference type="ARBA" id="ARBA00023136"/>
    </source>
</evidence>
<sequence>MTVPPAEPPEIIPNRRSVAAGQPLHISCRSRGGLPPPKLTWYNGTVPVDDTFVQSTALDNGEVILDLSIPAVAKWDNGVNMSCKADQGFPDLVEPLVAPFILDVQYSPKVNPLQSLWSVKEGTFTNLTCLVDSNPRTIVRWKKLDGGSLPIKGRERSDYQTEGEYDCVAESVGFPATVKRTIVDVIGKPAILEGPNTLRTSQGSSLTLVCEVNADPLPESITWSWRNTNGQDVVLSGNTFSGVDLTRRTTDMGADSILVIDPVSTSNAGEYTCTAQNMFGTDSRGFTVLVEGELQVPNGDKHPPLPKQTTVVMELEDFGSNIKPQRPHWMEKDPYAIGISYHNSAMQTPSLTDTDRRKLYSDENEPHRKHVHGSSYNRGAHHNPIIHPHAASYRQTKVKRLPVQHLGNDYMELAQSTKPSAVRVLDSSLSVPMLRKAVSVNFAQYPRFIQDIPTQWVHFVSIRRHFPTKALFNPSVPFTVSSRKQQRF</sequence>
<evidence type="ECO:0000256" key="4">
    <source>
        <dbReference type="ARBA" id="ARBA00023180"/>
    </source>
</evidence>